<dbReference type="Proteomes" id="UP001189429">
    <property type="component" value="Unassembled WGS sequence"/>
</dbReference>
<proteinExistence type="predicted"/>
<protein>
    <submittedName>
        <fullName evidence="2">Uncharacterized protein</fullName>
    </submittedName>
</protein>
<feature type="compositionally biased region" description="Polar residues" evidence="1">
    <location>
        <begin position="201"/>
        <end position="215"/>
    </location>
</feature>
<dbReference type="EMBL" id="CAUYUJ010007668">
    <property type="protein sequence ID" value="CAK0821600.1"/>
    <property type="molecule type" value="Genomic_DNA"/>
</dbReference>
<evidence type="ECO:0000256" key="1">
    <source>
        <dbReference type="SAM" id="MobiDB-lite"/>
    </source>
</evidence>
<sequence length="300" mass="32389">MPPSSLIVFFASCSSSLSSSFSLLTPSFHRHRLQGSTKLRQECPYAGSHLTLGRSDMRHIRWIALVVMPAALASERDPSCESTASGACWSHVGTAEAEAEAVEQEEAAAQDMRLLQARAPQVGRRSEEAVQPIWHYAKNCLQPTPGMAVCNIPGMCEHFCGPGNACCRKYSTTDPAECQGVTFFPVAGYYTCVRAAQAPTTEVPSVPSEPSTDVITTTDSEEQTTTTTTTITTTTTTTLMVCGDEVSEDCNLDYDGSINSTADAAQFCDRCINEVGDFPLRSRCKTCCDICNPILNDLPL</sequence>
<name>A0ABN9RQT1_9DINO</name>
<evidence type="ECO:0000313" key="3">
    <source>
        <dbReference type="Proteomes" id="UP001189429"/>
    </source>
</evidence>
<feature type="region of interest" description="Disordered" evidence="1">
    <location>
        <begin position="201"/>
        <end position="229"/>
    </location>
</feature>
<reference evidence="2" key="1">
    <citation type="submission" date="2023-10" db="EMBL/GenBank/DDBJ databases">
        <authorList>
            <person name="Chen Y."/>
            <person name="Shah S."/>
            <person name="Dougan E. K."/>
            <person name="Thang M."/>
            <person name="Chan C."/>
        </authorList>
    </citation>
    <scope>NUCLEOTIDE SEQUENCE [LARGE SCALE GENOMIC DNA]</scope>
</reference>
<comment type="caution">
    <text evidence="2">The sequence shown here is derived from an EMBL/GenBank/DDBJ whole genome shotgun (WGS) entry which is preliminary data.</text>
</comment>
<gene>
    <name evidence="2" type="ORF">PCOR1329_LOCUS22829</name>
</gene>
<keyword evidence="3" id="KW-1185">Reference proteome</keyword>
<accession>A0ABN9RQT1</accession>
<organism evidence="2 3">
    <name type="scientific">Prorocentrum cordatum</name>
    <dbReference type="NCBI Taxonomy" id="2364126"/>
    <lineage>
        <taxon>Eukaryota</taxon>
        <taxon>Sar</taxon>
        <taxon>Alveolata</taxon>
        <taxon>Dinophyceae</taxon>
        <taxon>Prorocentrales</taxon>
        <taxon>Prorocentraceae</taxon>
        <taxon>Prorocentrum</taxon>
    </lineage>
</organism>
<evidence type="ECO:0000313" key="2">
    <source>
        <dbReference type="EMBL" id="CAK0821600.1"/>
    </source>
</evidence>